<dbReference type="InterPro" id="IPR035901">
    <property type="entry name" value="GIY-YIG_endonuc_sf"/>
</dbReference>
<keyword evidence="4" id="KW-0255">Endonuclease</keyword>
<organism evidence="4 5">
    <name type="scientific">Sphingopyxis panaciterrulae</name>
    <dbReference type="NCBI Taxonomy" id="462372"/>
    <lineage>
        <taxon>Bacteria</taxon>
        <taxon>Pseudomonadati</taxon>
        <taxon>Pseudomonadota</taxon>
        <taxon>Alphaproteobacteria</taxon>
        <taxon>Sphingomonadales</taxon>
        <taxon>Sphingomonadaceae</taxon>
        <taxon>Sphingopyxis</taxon>
    </lineage>
</organism>
<dbReference type="PANTHER" id="PTHR34477">
    <property type="entry name" value="UPF0213 PROTEIN YHBQ"/>
    <property type="match status" value="1"/>
</dbReference>
<dbReference type="InterPro" id="IPR000305">
    <property type="entry name" value="GIY-YIG_endonuc"/>
</dbReference>
<keyword evidence="4" id="KW-0540">Nuclease</keyword>
<dbReference type="PANTHER" id="PTHR34477:SF1">
    <property type="entry name" value="UPF0213 PROTEIN YHBQ"/>
    <property type="match status" value="1"/>
</dbReference>
<dbReference type="Gene3D" id="3.40.1440.10">
    <property type="entry name" value="GIY-YIG endonuclease"/>
    <property type="match status" value="1"/>
</dbReference>
<feature type="domain" description="GIY-YIG" evidence="3">
    <location>
        <begin position="1"/>
        <end position="76"/>
    </location>
</feature>
<dbReference type="Pfam" id="PF01541">
    <property type="entry name" value="GIY-YIG"/>
    <property type="match status" value="1"/>
</dbReference>
<comment type="similarity">
    <text evidence="1">Belongs to the UPF0213 family.</text>
</comment>
<dbReference type="RefSeq" id="WP_184100535.1">
    <property type="nucleotide sequence ID" value="NZ_JACIJH010000014.1"/>
</dbReference>
<feature type="region of interest" description="Disordered" evidence="2">
    <location>
        <begin position="89"/>
        <end position="111"/>
    </location>
</feature>
<dbReference type="InterPro" id="IPR050190">
    <property type="entry name" value="UPF0213_domain"/>
</dbReference>
<gene>
    <name evidence="4" type="ORF">FHR21_003477</name>
</gene>
<dbReference type="CDD" id="cd10456">
    <property type="entry name" value="GIY-YIG_UPF0213"/>
    <property type="match status" value="1"/>
</dbReference>
<dbReference type="Proteomes" id="UP000537161">
    <property type="component" value="Unassembled WGS sequence"/>
</dbReference>
<evidence type="ECO:0000259" key="3">
    <source>
        <dbReference type="PROSITE" id="PS50164"/>
    </source>
</evidence>
<name>A0A7W9B8C8_9SPHN</name>
<keyword evidence="5" id="KW-1185">Reference proteome</keyword>
<comment type="caution">
    <text evidence="4">The sequence shown here is derived from an EMBL/GenBank/DDBJ whole genome shotgun (WGS) entry which is preliminary data.</text>
</comment>
<protein>
    <submittedName>
        <fullName evidence="4">Putative GIY-YIG superfamily endonuclease</fullName>
    </submittedName>
</protein>
<sequence>MSFWAYMLHCRGGAYYTGHTDNLTHRMAQHESGEFPGFTADRLPVALVWSQEFPTRIEALEAERRIKGWSRAKKMALIRGDWNRISVLAKGKNGPSTSSGRTEREMPVPPTPVRPELVEGLPLSCHPQTPSSAVQGISIDIRREGRALALSYKLTGDLGRLHLPAPLPPAQADRLWERTCFEAFVKPEGGSAYIEFNFDPARRWATYAFDQYRRAAALTVIPAPRIGMPERNGGFVIAPTIYLEAAGPVRVALSAVIEETDGTKSYWALRHPPGKPDFHHPDCFALALGAPDGA</sequence>
<evidence type="ECO:0000313" key="4">
    <source>
        <dbReference type="EMBL" id="MBB5708100.1"/>
    </source>
</evidence>
<evidence type="ECO:0000256" key="2">
    <source>
        <dbReference type="SAM" id="MobiDB-lite"/>
    </source>
</evidence>
<reference evidence="4 5" key="1">
    <citation type="submission" date="2020-08" db="EMBL/GenBank/DDBJ databases">
        <title>Genomic Encyclopedia of Type Strains, Phase IV (KMG-IV): sequencing the most valuable type-strain genomes for metagenomic binning, comparative biology and taxonomic classification.</title>
        <authorList>
            <person name="Goeker M."/>
        </authorList>
    </citation>
    <scope>NUCLEOTIDE SEQUENCE [LARGE SCALE GENOMIC DNA]</scope>
    <source>
        <strain evidence="4 5">DSM 27163</strain>
    </source>
</reference>
<evidence type="ECO:0000256" key="1">
    <source>
        <dbReference type="ARBA" id="ARBA00007435"/>
    </source>
</evidence>
<dbReference type="CDD" id="cd09627">
    <property type="entry name" value="DOMON_murB_like"/>
    <property type="match status" value="1"/>
</dbReference>
<accession>A0A7W9B8C8</accession>
<keyword evidence="4" id="KW-0378">Hydrolase</keyword>
<dbReference type="EMBL" id="JACIJH010000014">
    <property type="protein sequence ID" value="MBB5708100.1"/>
    <property type="molecule type" value="Genomic_DNA"/>
</dbReference>
<dbReference type="PROSITE" id="PS50164">
    <property type="entry name" value="GIY_YIG"/>
    <property type="match status" value="1"/>
</dbReference>
<dbReference type="Gene3D" id="2.60.40.1190">
    <property type="match status" value="1"/>
</dbReference>
<dbReference type="GO" id="GO:0004519">
    <property type="term" value="F:endonuclease activity"/>
    <property type="evidence" value="ECO:0007669"/>
    <property type="project" value="UniProtKB-KW"/>
</dbReference>
<proteinExistence type="inferred from homology"/>
<evidence type="ECO:0000313" key="5">
    <source>
        <dbReference type="Proteomes" id="UP000537161"/>
    </source>
</evidence>
<dbReference type="SUPFAM" id="SSF82771">
    <property type="entry name" value="GIY-YIG endonuclease"/>
    <property type="match status" value="1"/>
</dbReference>
<dbReference type="AlphaFoldDB" id="A0A7W9B8C8"/>